<evidence type="ECO:0000313" key="4">
    <source>
        <dbReference type="Proteomes" id="UP000464378"/>
    </source>
</evidence>
<dbReference type="KEGG" id="tim:GMBLW1_09640"/>
<evidence type="ECO:0000256" key="2">
    <source>
        <dbReference type="RuleBase" id="RU362097"/>
    </source>
</evidence>
<dbReference type="Proteomes" id="UP000464378">
    <property type="component" value="Chromosome"/>
</dbReference>
<keyword evidence="2" id="KW-0812">Transmembrane</keyword>
<evidence type="ECO:0000313" key="3">
    <source>
        <dbReference type="EMBL" id="VIP02996.1"/>
    </source>
</evidence>
<keyword evidence="4" id="KW-1185">Reference proteome</keyword>
<dbReference type="FunCoup" id="A0A6C2YNI4">
    <property type="interactions" value="130"/>
</dbReference>
<dbReference type="InterPro" id="IPR003423">
    <property type="entry name" value="OMP_efflux"/>
</dbReference>
<reference evidence="3" key="1">
    <citation type="submission" date="2019-04" db="EMBL/GenBank/DDBJ databases">
        <authorList>
            <consortium name="Science for Life Laboratories"/>
        </authorList>
    </citation>
    <scope>NUCLEOTIDE SEQUENCE</scope>
    <source>
        <strain evidence="3">MBLW1</strain>
    </source>
</reference>
<dbReference type="InParanoid" id="A0A6C2YNI4"/>
<dbReference type="NCBIfam" id="TIGR01845">
    <property type="entry name" value="outer_NodT"/>
    <property type="match status" value="1"/>
</dbReference>
<dbReference type="GO" id="GO:0015562">
    <property type="term" value="F:efflux transmembrane transporter activity"/>
    <property type="evidence" value="ECO:0007669"/>
    <property type="project" value="InterPro"/>
</dbReference>
<dbReference type="EMBL" id="LR593887">
    <property type="protein sequence ID" value="VTS03076.1"/>
    <property type="molecule type" value="Genomic_DNA"/>
</dbReference>
<dbReference type="RefSeq" id="WP_197740705.1">
    <property type="nucleotide sequence ID" value="NZ_LR593887.1"/>
</dbReference>
<dbReference type="Gene3D" id="2.20.200.10">
    <property type="entry name" value="Outer membrane efflux proteins (OEP)"/>
    <property type="match status" value="1"/>
</dbReference>
<comment type="subcellular location">
    <subcellularLocation>
        <location evidence="2">Cell membrane</location>
        <topology evidence="2">Lipid-anchor</topology>
    </subcellularLocation>
</comment>
<keyword evidence="2" id="KW-0449">Lipoprotein</keyword>
<accession>A0A6C2YNI4</accession>
<sequence length="506" mass="56829">MATQLNRFSSDRLRWLSLRLAFCGIVVATPACHLPSLRGPLPGPAIPETVTQSAIPAGSPTENSANFSVDEFFHDSRLSSLIHEGLANNQELRIVQEEIQVARNEIMSRQGAYLPFLTGGASAGIEKPSEFTRNGAVEDQLEILPGRSFPNPLPNYGAGLNFFWQLDIWRQLRNAKDAAFFRYLASIDRRNYLVTKLVAEIAENYYTLMALDQRMITLNETIRLQSKSLEISKAKKDAGRGTELAVQRFEAEVKKNLSEKLVVEQEIIQTENRINFLAGRYPQHIDRDASNFFDLTLRPLSVGVPSDLLRNRPDIRQAERELYAAGLDVKVARARFFPTLAITAGVGYEAFNPRYIVRPEAIAFNVAGGLIAPILNKKEIRADYLSANAKQLQAIYHYQQLVLNAYVEVVNRVSKAENYRKSLDNKKLQLSALTTSVDVASKLFDNARAEYVEVLLAQRDLMDARMEFIELKREQLAAMTNAYQALGGGNMFQNMAPAPPRIMDKE</sequence>
<protein>
    <submittedName>
        <fullName evidence="3">Uncharacterized protein</fullName>
    </submittedName>
</protein>
<comment type="similarity">
    <text evidence="1 2">Belongs to the outer membrane factor (OMF) (TC 1.B.17) family.</text>
</comment>
<keyword evidence="2" id="KW-0472">Membrane</keyword>
<name>A0A6C2YNI4_9BACT</name>
<dbReference type="InterPro" id="IPR010131">
    <property type="entry name" value="MdtP/NodT-like"/>
</dbReference>
<organism evidence="3">
    <name type="scientific">Tuwongella immobilis</name>
    <dbReference type="NCBI Taxonomy" id="692036"/>
    <lineage>
        <taxon>Bacteria</taxon>
        <taxon>Pseudomonadati</taxon>
        <taxon>Planctomycetota</taxon>
        <taxon>Planctomycetia</taxon>
        <taxon>Gemmatales</taxon>
        <taxon>Gemmataceae</taxon>
        <taxon>Tuwongella</taxon>
    </lineage>
</organism>
<proteinExistence type="inferred from homology"/>
<dbReference type="Pfam" id="PF02321">
    <property type="entry name" value="OEP"/>
    <property type="match status" value="2"/>
</dbReference>
<dbReference type="AlphaFoldDB" id="A0A6C2YNI4"/>
<keyword evidence="2" id="KW-1134">Transmembrane beta strand</keyword>
<dbReference type="PANTHER" id="PTHR30203:SF30">
    <property type="entry name" value="OUTER MEMBRANE PROTEIN-RELATED"/>
    <property type="match status" value="1"/>
</dbReference>
<dbReference type="EMBL" id="LR586016">
    <property type="protein sequence ID" value="VIP02996.1"/>
    <property type="molecule type" value="Genomic_DNA"/>
</dbReference>
<evidence type="ECO:0000256" key="1">
    <source>
        <dbReference type="ARBA" id="ARBA00007613"/>
    </source>
</evidence>
<dbReference type="SUPFAM" id="SSF56954">
    <property type="entry name" value="Outer membrane efflux proteins (OEP)"/>
    <property type="match status" value="1"/>
</dbReference>
<keyword evidence="2" id="KW-0564">Palmitate</keyword>
<dbReference type="Gene3D" id="1.20.1600.10">
    <property type="entry name" value="Outer membrane efflux proteins (OEP)"/>
    <property type="match status" value="1"/>
</dbReference>
<gene>
    <name evidence="3" type="ORF">GMBLW1_09640</name>
</gene>
<dbReference type="PANTHER" id="PTHR30203">
    <property type="entry name" value="OUTER MEMBRANE CATION EFFLUX PROTEIN"/>
    <property type="match status" value="1"/>
</dbReference>
<dbReference type="GO" id="GO:0005886">
    <property type="term" value="C:plasma membrane"/>
    <property type="evidence" value="ECO:0007669"/>
    <property type="project" value="UniProtKB-SubCell"/>
</dbReference>